<sequence>MPRKWCKSYIRTYLNNRPDTTAGERCQAIRCRMATQAPYPACRSSRRIALVAIRHTRYRLQHTPLVLFFRVDPLNDFIDPLQCQIVLFGQLRIITPIALAVNLIIPFRSPTRDTFGEINALPAPVAHHSVSNCLTGIAGKTDTAAPAGCVVTYVDGGDKMQGIEYKPLQININGTWRTISG</sequence>
<evidence type="ECO:0000313" key="1">
    <source>
        <dbReference type="EMBL" id="VEA09684.1"/>
    </source>
</evidence>
<evidence type="ECO:0000313" key="2">
    <source>
        <dbReference type="Proteomes" id="UP000276345"/>
    </source>
</evidence>
<protein>
    <submittedName>
        <fullName evidence="1">DNA-binding protein RdgB</fullName>
    </submittedName>
</protein>
<dbReference type="GO" id="GO:0003677">
    <property type="term" value="F:DNA binding"/>
    <property type="evidence" value="ECO:0007669"/>
    <property type="project" value="UniProtKB-KW"/>
</dbReference>
<dbReference type="Proteomes" id="UP000276345">
    <property type="component" value="Chromosome"/>
</dbReference>
<keyword evidence="1" id="KW-0238">DNA-binding</keyword>
<proteinExistence type="predicted"/>
<reference evidence="1 2" key="1">
    <citation type="submission" date="2018-12" db="EMBL/GenBank/DDBJ databases">
        <authorList>
            <consortium name="Pathogen Informatics"/>
        </authorList>
    </citation>
    <scope>NUCLEOTIDE SEQUENCE [LARGE SCALE GENOMIC DNA]</scope>
    <source>
        <strain evidence="1 2">NCTC7406</strain>
    </source>
</reference>
<organism evidence="1 2">
    <name type="scientific">Salmonella enterica subsp. enterica serovar Sanjuan</name>
    <dbReference type="NCBI Taxonomy" id="1160765"/>
    <lineage>
        <taxon>Bacteria</taxon>
        <taxon>Pseudomonadati</taxon>
        <taxon>Pseudomonadota</taxon>
        <taxon>Gammaproteobacteria</taxon>
        <taxon>Enterobacterales</taxon>
        <taxon>Enterobacteriaceae</taxon>
        <taxon>Salmonella</taxon>
    </lineage>
</organism>
<accession>A0A447P2B1</accession>
<name>A0A447P2B1_SALET</name>
<gene>
    <name evidence="1" type="primary">SBOV42991</name>
    <name evidence="1" type="ORF">NCTC7406_04939</name>
</gene>
<dbReference type="EMBL" id="LR134142">
    <property type="protein sequence ID" value="VEA09684.1"/>
    <property type="molecule type" value="Genomic_DNA"/>
</dbReference>
<dbReference type="AlphaFoldDB" id="A0A447P2B1"/>